<evidence type="ECO:0000313" key="8">
    <source>
        <dbReference type="EMBL" id="QLQ80203.1"/>
    </source>
</evidence>
<dbReference type="InterPro" id="IPR027200">
    <property type="entry name" value="Apm2_N"/>
</dbReference>
<comment type="subcellular location">
    <subcellularLocation>
        <location evidence="1">Cytoplasmic vesicle membrane</location>
    </subcellularLocation>
</comment>
<dbReference type="GO" id="GO:0006886">
    <property type="term" value="P:intracellular protein transport"/>
    <property type="evidence" value="ECO:0007669"/>
    <property type="project" value="UniProtKB-UniRule"/>
</dbReference>
<name>A0A7H9HSD7_9SACH</name>
<dbReference type="CDD" id="cd14828">
    <property type="entry name" value="AP_Mu_N"/>
    <property type="match status" value="1"/>
</dbReference>
<dbReference type="Pfam" id="PF00928">
    <property type="entry name" value="Adap_comp_sub"/>
    <property type="match status" value="1"/>
</dbReference>
<evidence type="ECO:0000256" key="4">
    <source>
        <dbReference type="ARBA" id="ARBA00023136"/>
    </source>
</evidence>
<proteinExistence type="inferred from homology"/>
<keyword evidence="9" id="KW-1185">Reference proteome</keyword>
<dbReference type="PROSITE" id="PS00990">
    <property type="entry name" value="CLAT_ADAPTOR_M_1"/>
    <property type="match status" value="1"/>
</dbReference>
<dbReference type="PRINTS" id="PR00314">
    <property type="entry name" value="CLATHRINADPT"/>
</dbReference>
<feature type="domain" description="MHD" evidence="7">
    <location>
        <begin position="223"/>
        <end position="520"/>
    </location>
</feature>
<gene>
    <name evidence="8" type="ORF">HG537_0D02040</name>
</gene>
<evidence type="ECO:0000256" key="5">
    <source>
        <dbReference type="ARBA" id="ARBA00023329"/>
    </source>
</evidence>
<evidence type="ECO:0000256" key="3">
    <source>
        <dbReference type="ARBA" id="ARBA00022927"/>
    </source>
</evidence>
<dbReference type="EMBL" id="CP059270">
    <property type="protein sequence ID" value="QLQ80203.1"/>
    <property type="molecule type" value="Genomic_DNA"/>
</dbReference>
<dbReference type="Gene3D" id="3.30.450.60">
    <property type="match status" value="1"/>
</dbReference>
<evidence type="ECO:0000256" key="1">
    <source>
        <dbReference type="ARBA" id="ARBA00004156"/>
    </source>
</evidence>
<dbReference type="OrthoDB" id="10259133at2759"/>
<accession>A0A7H9HSD7</accession>
<dbReference type="Gene3D" id="2.60.40.1170">
    <property type="entry name" value="Mu homology domain, subdomain B"/>
    <property type="match status" value="4"/>
</dbReference>
<dbReference type="SUPFAM" id="SSF49447">
    <property type="entry name" value="Second domain of Mu2 adaptin subunit (ap50) of ap2 adaptor"/>
    <property type="match status" value="1"/>
</dbReference>
<organism evidence="8 9">
    <name type="scientific">Torulaspora globosa</name>
    <dbReference type="NCBI Taxonomy" id="48254"/>
    <lineage>
        <taxon>Eukaryota</taxon>
        <taxon>Fungi</taxon>
        <taxon>Dikarya</taxon>
        <taxon>Ascomycota</taxon>
        <taxon>Saccharomycotina</taxon>
        <taxon>Saccharomycetes</taxon>
        <taxon>Saccharomycetales</taxon>
        <taxon>Saccharomycetaceae</taxon>
        <taxon>Torulaspora</taxon>
    </lineage>
</organism>
<dbReference type="GO" id="GO:0030659">
    <property type="term" value="C:cytoplasmic vesicle membrane"/>
    <property type="evidence" value="ECO:0007669"/>
    <property type="project" value="UniProtKB-SubCell"/>
</dbReference>
<evidence type="ECO:0000256" key="2">
    <source>
        <dbReference type="ARBA" id="ARBA00022448"/>
    </source>
</evidence>
<dbReference type="AlphaFoldDB" id="A0A7H9HSD7"/>
<evidence type="ECO:0000256" key="6">
    <source>
        <dbReference type="PIRNR" id="PIRNR005992"/>
    </source>
</evidence>
<protein>
    <recommendedName>
        <fullName evidence="7">MHD domain-containing protein</fullName>
    </recommendedName>
</protein>
<dbReference type="GO" id="GO:0016192">
    <property type="term" value="P:vesicle-mediated transport"/>
    <property type="evidence" value="ECO:0007669"/>
    <property type="project" value="InterPro"/>
</dbReference>
<evidence type="ECO:0000313" key="9">
    <source>
        <dbReference type="Proteomes" id="UP000510647"/>
    </source>
</evidence>
<dbReference type="PIRSF" id="PIRSF005992">
    <property type="entry name" value="Clathrin_mu"/>
    <property type="match status" value="1"/>
</dbReference>
<dbReference type="PROSITE" id="PS51072">
    <property type="entry name" value="MHD"/>
    <property type="match status" value="1"/>
</dbReference>
<dbReference type="PANTHER" id="PTHR10529">
    <property type="entry name" value="AP COMPLEX SUBUNIT MU"/>
    <property type="match status" value="1"/>
</dbReference>
<dbReference type="PROSITE" id="PS00991">
    <property type="entry name" value="CLAT_ADAPTOR_M_2"/>
    <property type="match status" value="1"/>
</dbReference>
<keyword evidence="5" id="KW-0968">Cytoplasmic vesicle</keyword>
<keyword evidence="3 6" id="KW-0653">Protein transport</keyword>
<dbReference type="InterPro" id="IPR018240">
    <property type="entry name" value="Clathrin_mu_CS"/>
</dbReference>
<evidence type="ECO:0000259" key="7">
    <source>
        <dbReference type="PROSITE" id="PS51072"/>
    </source>
</evidence>
<keyword evidence="2 6" id="KW-0813">Transport</keyword>
<dbReference type="GO" id="GO:0030131">
    <property type="term" value="C:clathrin adaptor complex"/>
    <property type="evidence" value="ECO:0007669"/>
    <property type="project" value="UniProtKB-UniRule"/>
</dbReference>
<dbReference type="InterPro" id="IPR028565">
    <property type="entry name" value="MHD"/>
</dbReference>
<dbReference type="InterPro" id="IPR011012">
    <property type="entry name" value="Longin-like_dom_sf"/>
</dbReference>
<dbReference type="InterPro" id="IPR036168">
    <property type="entry name" value="AP2_Mu_C_sf"/>
</dbReference>
<dbReference type="Proteomes" id="UP000510647">
    <property type="component" value="Chromosome 4"/>
</dbReference>
<comment type="similarity">
    <text evidence="6">Belongs to the adaptor complexes medium subunit family.</text>
</comment>
<dbReference type="SUPFAM" id="SSF64356">
    <property type="entry name" value="SNARE-like"/>
    <property type="match status" value="1"/>
</dbReference>
<sequence>MSSCIFIVDENLEPLVSKNIKAVPNLQGILRLFKRAYRIESKPVISTGNFHFVFVKRDSIGFVAAIYAYDSGTNIMLVSTFLDQFHFLLKKYLGVESLDRNVVLDNVLLIMELIDETIDFGIVQVTDASIMKDYIRVKVNIPDKRIIEGLDDDESESKEASVKPNLYSFLQQTKHRALSGKSSIRGGSDQTSEDQDEEVYNSYIARTTIMPVSWRAKGIHYGKNEFFLDVVEKVQYLMDFEANIIKKNIIHGKICCKCYLSGMPKLTIALNKLSQQDDQFLSHSKFHECVSLEALSEKSIQFIPPDGDFVLCQYELKRHVRDQPLLKLVSFNVKPKLQKFKIQISLSIETHFKARNTTSKLSLKVPLSRIFQEYQIDLSKPARFKSDSGKVLFNISDDFLLWEIESMKGGHGETQLSMTAELSLFNKKQYDQDQEALRHSMNPPPLREGPKLEELYDQVHEESVESNLASRLLTMNFEIPYYACSGLQVEYLKIVEDQLQYQSFPWVRYKTISDEEYGYFI</sequence>
<dbReference type="InterPro" id="IPR001392">
    <property type="entry name" value="Clathrin_mu"/>
</dbReference>
<keyword evidence="4" id="KW-0472">Membrane</keyword>
<dbReference type="InterPro" id="IPR050431">
    <property type="entry name" value="Adaptor_comp_med_subunit"/>
</dbReference>
<reference evidence="8 9" key="1">
    <citation type="submission" date="2020-06" db="EMBL/GenBank/DDBJ databases">
        <title>The yeast mating-type switching endonuclease HO is a domesticated member of an unorthodox homing genetic element family.</title>
        <authorList>
            <person name="Coughlan A.Y."/>
            <person name="Lombardi L."/>
            <person name="Braun-Galleani S."/>
            <person name="Martos A.R."/>
            <person name="Galeote V."/>
            <person name="Bigey F."/>
            <person name="Dequin S."/>
            <person name="Byrne K.P."/>
            <person name="Wolfe K.H."/>
        </authorList>
    </citation>
    <scope>NUCLEOTIDE SEQUENCE [LARGE SCALE GENOMIC DNA]</scope>
    <source>
        <strain evidence="8 9">CBS2947</strain>
    </source>
</reference>